<keyword evidence="2" id="KW-1133">Transmembrane helix</keyword>
<keyword evidence="2" id="KW-0472">Membrane</keyword>
<keyword evidence="2" id="KW-0812">Transmembrane</keyword>
<feature type="transmembrane region" description="Helical" evidence="2">
    <location>
        <begin position="95"/>
        <end position="113"/>
    </location>
</feature>
<dbReference type="AlphaFoldDB" id="A0A8H7VXZ3"/>
<sequence>MSHDNYELPSIYTRKPEQNGQYDSEDEEEEINLGNVMSSDAALTTKRSTFRDVHLEDNRLAWLLLATSLSILIMTAVPVLCDIPNISPWFTGDALFRFFDPIITLPLNLFIITRADIMTSGRSNYWGPLSEASVVWLLWSFGAALFVQFHGVHTASALFKHPIQDFNLAHPELVVQYPVLHEIYSNMRDLWEHYIAHYLYAGGAMIMSWVQLFAFRNQLHGPLPTVTKIVWIIGSIVYGLLLSAVAIQFPDGLIVGLVYTVVIGSICIAMILLNPKNLKRGGLLTMGRRMVIQFYLGACILGLFVIIIWIAKFGLLNRNAAIAGDSGVLPTAIHVLPANPP</sequence>
<gene>
    <name evidence="3" type="ORF">INT48_003085</name>
</gene>
<reference evidence="3" key="1">
    <citation type="submission" date="2021-01" db="EMBL/GenBank/DDBJ databases">
        <title>Metabolic potential, ecology and presence of endohyphal bacteria is reflected in genomic diversity of Mucoromycotina.</title>
        <authorList>
            <person name="Muszewska A."/>
            <person name="Okrasinska A."/>
            <person name="Steczkiewicz K."/>
            <person name="Drgas O."/>
            <person name="Orlowska M."/>
            <person name="Perlinska-Lenart U."/>
            <person name="Aleksandrzak-Piekarczyk T."/>
            <person name="Szatraj K."/>
            <person name="Zielenkiewicz U."/>
            <person name="Pilsyk S."/>
            <person name="Malc E."/>
            <person name="Mieczkowski P."/>
            <person name="Kruszewska J.S."/>
            <person name="Biernat P."/>
            <person name="Pawlowska J."/>
        </authorList>
    </citation>
    <scope>NUCLEOTIDE SEQUENCE</scope>
    <source>
        <strain evidence="3">WA0000018081</strain>
    </source>
</reference>
<feature type="transmembrane region" description="Helical" evidence="2">
    <location>
        <begin position="195"/>
        <end position="214"/>
    </location>
</feature>
<dbReference type="Proteomes" id="UP000613177">
    <property type="component" value="Unassembled WGS sequence"/>
</dbReference>
<feature type="transmembrane region" description="Helical" evidence="2">
    <location>
        <begin position="253"/>
        <end position="273"/>
    </location>
</feature>
<keyword evidence="4" id="KW-1185">Reference proteome</keyword>
<name>A0A8H7VXZ3_9FUNG</name>
<organism evidence="3 4">
    <name type="scientific">Thamnidium elegans</name>
    <dbReference type="NCBI Taxonomy" id="101142"/>
    <lineage>
        <taxon>Eukaryota</taxon>
        <taxon>Fungi</taxon>
        <taxon>Fungi incertae sedis</taxon>
        <taxon>Mucoromycota</taxon>
        <taxon>Mucoromycotina</taxon>
        <taxon>Mucoromycetes</taxon>
        <taxon>Mucorales</taxon>
        <taxon>Mucorineae</taxon>
        <taxon>Mucoraceae</taxon>
        <taxon>Thamnidium</taxon>
    </lineage>
</organism>
<evidence type="ECO:0000313" key="4">
    <source>
        <dbReference type="Proteomes" id="UP000613177"/>
    </source>
</evidence>
<accession>A0A8H7VXZ3</accession>
<feature type="transmembrane region" description="Helical" evidence="2">
    <location>
        <begin position="134"/>
        <end position="152"/>
    </location>
</feature>
<proteinExistence type="predicted"/>
<evidence type="ECO:0000256" key="2">
    <source>
        <dbReference type="SAM" id="Phobius"/>
    </source>
</evidence>
<evidence type="ECO:0000256" key="1">
    <source>
        <dbReference type="SAM" id="MobiDB-lite"/>
    </source>
</evidence>
<dbReference type="EMBL" id="JAEPRE010000031">
    <property type="protein sequence ID" value="KAG2235522.1"/>
    <property type="molecule type" value="Genomic_DNA"/>
</dbReference>
<feature type="transmembrane region" description="Helical" evidence="2">
    <location>
        <begin position="294"/>
        <end position="311"/>
    </location>
</feature>
<feature type="transmembrane region" description="Helical" evidence="2">
    <location>
        <begin position="60"/>
        <end position="80"/>
    </location>
</feature>
<evidence type="ECO:0000313" key="3">
    <source>
        <dbReference type="EMBL" id="KAG2235522.1"/>
    </source>
</evidence>
<protein>
    <submittedName>
        <fullName evidence="3">Uncharacterized protein</fullName>
    </submittedName>
</protein>
<comment type="caution">
    <text evidence="3">The sequence shown here is derived from an EMBL/GenBank/DDBJ whole genome shotgun (WGS) entry which is preliminary data.</text>
</comment>
<feature type="region of interest" description="Disordered" evidence="1">
    <location>
        <begin position="1"/>
        <end position="25"/>
    </location>
</feature>
<feature type="transmembrane region" description="Helical" evidence="2">
    <location>
        <begin position="226"/>
        <end position="247"/>
    </location>
</feature>